<evidence type="ECO:0000256" key="2">
    <source>
        <dbReference type="ARBA" id="ARBA00022801"/>
    </source>
</evidence>
<gene>
    <name evidence="4" type="primary">DNASE2</name>
    <name evidence="4" type="ORF">T4B_1391</name>
</gene>
<dbReference type="GO" id="GO:0004531">
    <property type="term" value="F:deoxyribonuclease II activity"/>
    <property type="evidence" value="ECO:0007669"/>
    <property type="project" value="InterPro"/>
</dbReference>
<keyword evidence="3" id="KW-1133">Transmembrane helix</keyword>
<keyword evidence="2" id="KW-0378">Hydrolase</keyword>
<dbReference type="GO" id="GO:0006309">
    <property type="term" value="P:apoptotic DNA fragmentation"/>
    <property type="evidence" value="ECO:0007669"/>
    <property type="project" value="TreeGrafter"/>
</dbReference>
<proteinExistence type="inferred from homology"/>
<keyword evidence="5" id="KW-1185">Reference proteome</keyword>
<comment type="caution">
    <text evidence="4">The sequence shown here is derived from an EMBL/GenBank/DDBJ whole genome shotgun (WGS) entry which is preliminary data.</text>
</comment>
<dbReference type="PANTHER" id="PTHR10858:SF23">
    <property type="entry name" value="DEOXYRIBONUCLEASE II"/>
    <property type="match status" value="1"/>
</dbReference>
<evidence type="ECO:0000256" key="3">
    <source>
        <dbReference type="SAM" id="Phobius"/>
    </source>
</evidence>
<evidence type="ECO:0000313" key="4">
    <source>
        <dbReference type="EMBL" id="KRZ10624.1"/>
    </source>
</evidence>
<feature type="transmembrane region" description="Helical" evidence="3">
    <location>
        <begin position="7"/>
        <end position="22"/>
    </location>
</feature>
<evidence type="ECO:0000256" key="1">
    <source>
        <dbReference type="ARBA" id="ARBA00007527"/>
    </source>
</evidence>
<name>A0A0V1HK22_TRIPS</name>
<comment type="similarity">
    <text evidence="1">Belongs to the DNase II family.</text>
</comment>
<organism evidence="4 5">
    <name type="scientific">Trichinella pseudospiralis</name>
    <name type="common">Parasitic roundworm</name>
    <dbReference type="NCBI Taxonomy" id="6337"/>
    <lineage>
        <taxon>Eukaryota</taxon>
        <taxon>Metazoa</taxon>
        <taxon>Ecdysozoa</taxon>
        <taxon>Nematoda</taxon>
        <taxon>Enoplea</taxon>
        <taxon>Dorylaimia</taxon>
        <taxon>Trichinellida</taxon>
        <taxon>Trichinellidae</taxon>
        <taxon>Trichinella</taxon>
    </lineage>
</organism>
<sequence length="350" mass="38373">MSFSKKYLIKCIGWILILWTYFPNISLATSKCQNAAGGADADWAILYKAPAQTNGKVLVAGAAVNWAGSPAVVTAANGHSFGRALEHVIAADANNKFISYNNLPPDVPKTKTKSNSKGVLMMDITGNDAAAWIVHTVPGFPKARTGYLFPPAEVQKGHLLICLTIKEDQIDTIALTLRFATPLIYYNDIPNAQMDSRPNLKKLVSGELKILPPLTVTQDTTTAAPAALKVTIYSKGEKSRYEIYRKILLQKLKSTIKVWTARDNKLKSDCRIFGKNIRLVTSPISVNGDQSTLENDVSQWLVTETGNKFCAVDKPYQKSQTMEPTMAVCIDDATISARFKEIAQNVENCS</sequence>
<dbReference type="AlphaFoldDB" id="A0A0V1HK22"/>
<dbReference type="Pfam" id="PF03265">
    <property type="entry name" value="DNase_II"/>
    <property type="match status" value="1"/>
</dbReference>
<dbReference type="EMBL" id="JYDS01000363">
    <property type="protein sequence ID" value="KRZ10624.1"/>
    <property type="molecule type" value="Genomic_DNA"/>
</dbReference>
<evidence type="ECO:0000313" key="5">
    <source>
        <dbReference type="Proteomes" id="UP000054805"/>
    </source>
</evidence>
<dbReference type="Proteomes" id="UP000054805">
    <property type="component" value="Unassembled WGS sequence"/>
</dbReference>
<reference evidence="4 5" key="1">
    <citation type="submission" date="2015-01" db="EMBL/GenBank/DDBJ databases">
        <title>Evolution of Trichinella species and genotypes.</title>
        <authorList>
            <person name="Korhonen P.K."/>
            <person name="Edoardo P."/>
            <person name="Giuseppe L.R."/>
            <person name="Gasser R.B."/>
        </authorList>
    </citation>
    <scope>NUCLEOTIDE SEQUENCE [LARGE SCALE GENOMIC DNA]</scope>
    <source>
        <strain evidence="4">ISS588</strain>
    </source>
</reference>
<protein>
    <submittedName>
        <fullName evidence="4">Deoxyribonuclease-2-alpha</fullName>
    </submittedName>
</protein>
<keyword evidence="3" id="KW-0812">Transmembrane</keyword>
<accession>A0A0V1HK22</accession>
<dbReference type="PANTHER" id="PTHR10858">
    <property type="entry name" value="DEOXYRIBONUCLEASE II"/>
    <property type="match status" value="1"/>
</dbReference>
<dbReference type="InterPro" id="IPR004947">
    <property type="entry name" value="DNase_II"/>
</dbReference>
<keyword evidence="3" id="KW-0472">Membrane</keyword>